<accession>A0A0A8YK93</accession>
<dbReference type="AlphaFoldDB" id="A0A0A8YK93"/>
<organism evidence="1">
    <name type="scientific">Arundo donax</name>
    <name type="common">Giant reed</name>
    <name type="synonym">Donax arundinaceus</name>
    <dbReference type="NCBI Taxonomy" id="35708"/>
    <lineage>
        <taxon>Eukaryota</taxon>
        <taxon>Viridiplantae</taxon>
        <taxon>Streptophyta</taxon>
        <taxon>Embryophyta</taxon>
        <taxon>Tracheophyta</taxon>
        <taxon>Spermatophyta</taxon>
        <taxon>Magnoliopsida</taxon>
        <taxon>Liliopsida</taxon>
        <taxon>Poales</taxon>
        <taxon>Poaceae</taxon>
        <taxon>PACMAD clade</taxon>
        <taxon>Arundinoideae</taxon>
        <taxon>Arundineae</taxon>
        <taxon>Arundo</taxon>
    </lineage>
</organism>
<reference evidence="1" key="1">
    <citation type="submission" date="2014-09" db="EMBL/GenBank/DDBJ databases">
        <authorList>
            <person name="Magalhaes I.L.F."/>
            <person name="Oliveira U."/>
            <person name="Santos F.R."/>
            <person name="Vidigal T.H.D.A."/>
            <person name="Brescovit A.D."/>
            <person name="Santos A.J."/>
        </authorList>
    </citation>
    <scope>NUCLEOTIDE SEQUENCE</scope>
    <source>
        <tissue evidence="1">Shoot tissue taken approximately 20 cm above the soil surface</tissue>
    </source>
</reference>
<proteinExistence type="predicted"/>
<name>A0A0A8YK93_ARUDO</name>
<sequence length="96" mass="11086">MAPLLSIQRAGLSSLHAMTRWKMEDIIERKVKKRLEEGEEHGWRWESGAAPERDWVWALLGEEYSLAGEDDNYQPANFLGLILLIGVGPTQEIFFW</sequence>
<evidence type="ECO:0000313" key="1">
    <source>
        <dbReference type="EMBL" id="JAD23007.1"/>
    </source>
</evidence>
<reference evidence="1" key="2">
    <citation type="journal article" date="2015" name="Data Brief">
        <title>Shoot transcriptome of the giant reed, Arundo donax.</title>
        <authorList>
            <person name="Barrero R.A."/>
            <person name="Guerrero F.D."/>
            <person name="Moolhuijzen P."/>
            <person name="Goolsby J.A."/>
            <person name="Tidwell J."/>
            <person name="Bellgard S.E."/>
            <person name="Bellgard M.I."/>
        </authorList>
    </citation>
    <scope>NUCLEOTIDE SEQUENCE</scope>
    <source>
        <tissue evidence="1">Shoot tissue taken approximately 20 cm above the soil surface</tissue>
    </source>
</reference>
<protein>
    <submittedName>
        <fullName evidence="1">Uncharacterized protein</fullName>
    </submittedName>
</protein>
<dbReference type="EMBL" id="GBRH01274888">
    <property type="protein sequence ID" value="JAD23007.1"/>
    <property type="molecule type" value="Transcribed_RNA"/>
</dbReference>